<dbReference type="Gene3D" id="3.40.309.10">
    <property type="entry name" value="Aldehyde Dehydrogenase, Chain A, domain 2"/>
    <property type="match status" value="1"/>
</dbReference>
<dbReference type="InterPro" id="IPR016162">
    <property type="entry name" value="Ald_DH_N"/>
</dbReference>
<gene>
    <name evidence="3" type="ordered locus">Cyan7425_1216</name>
</gene>
<organism evidence="3">
    <name type="scientific">Cyanothece sp. (strain PCC 7425 / ATCC 29141)</name>
    <dbReference type="NCBI Taxonomy" id="395961"/>
    <lineage>
        <taxon>Bacteria</taxon>
        <taxon>Bacillati</taxon>
        <taxon>Cyanobacteriota</taxon>
        <taxon>Cyanophyceae</taxon>
        <taxon>Gomontiellales</taxon>
        <taxon>Cyanothecaceae</taxon>
        <taxon>Cyanothece</taxon>
    </lineage>
</organism>
<dbReference type="EMBL" id="CP001344">
    <property type="protein sequence ID" value="ACL43595.1"/>
    <property type="molecule type" value="Genomic_DNA"/>
</dbReference>
<evidence type="ECO:0000313" key="3">
    <source>
        <dbReference type="EMBL" id="ACL43595.1"/>
    </source>
</evidence>
<dbReference type="Pfam" id="PF00171">
    <property type="entry name" value="Aldedh"/>
    <property type="match status" value="1"/>
</dbReference>
<dbReference type="GO" id="GO:0016620">
    <property type="term" value="F:oxidoreductase activity, acting on the aldehyde or oxo group of donors, NAD or NADP as acceptor"/>
    <property type="evidence" value="ECO:0007669"/>
    <property type="project" value="InterPro"/>
</dbReference>
<dbReference type="InterPro" id="IPR016161">
    <property type="entry name" value="Ald_DH/histidinol_DH"/>
</dbReference>
<keyword evidence="1" id="KW-0560">Oxidoreductase</keyword>
<dbReference type="AlphaFoldDB" id="B8HMI0"/>
<name>B8HMI0_CYAP4</name>
<sequence length="559" mass="61482">MVRATVNVPPTSFGQVDAIATRLANHKHEWVKVDIPQRINLLQQCIRGVLAVAQEWVAASCNAKGLATDSNLAGEEWLTGPLATLMNLNQLIRALEAGGQPQPPQWRQCEGQTIAKVFPANLAETLLWWGCQAEVWLQPGHPPTQGTVYRNKNHPGRLALVLGAGNIAAIAPTDSLYKLFAEDQVVLLKMNPVNDYLGPLLHQAFASLIQAGYFELVYGGAELGQYLCQHPLVDTIHITGSQQTHDRIVWGDTPIEQAQRKAEHRPRLDKPISSELGNITPVLVVPGPWSAADLRLQARHVASMVVHNASFNCVAGKLLITAQGWEQEQDFLQQVHQELAQTPHRRAYYPGAQSRYQQWLQHYPHAQPLGQGSADTIPWTVIPSVPAQKGEYALSKEAFCGVLSEVSLPASEPAAFLQQAIALVNEQVWGTLGCTLLLHPTTQKQLGASFIRAIAALRYGNIGVNVWVGANFLLGVTSWGAFPGNPLTNIGSGQGIVHNTYLFDHPQKSVLYAPFHPLITPAWFHTHKSLRQLGQELVQYEANRSWSNFLRVLWAGLQG</sequence>
<dbReference type="eggNOG" id="COG1012">
    <property type="taxonomic scope" value="Bacteria"/>
</dbReference>
<dbReference type="InterPro" id="IPR016163">
    <property type="entry name" value="Ald_DH_C"/>
</dbReference>
<dbReference type="KEGG" id="cyn:Cyan7425_1216"/>
<dbReference type="SUPFAM" id="SSF53720">
    <property type="entry name" value="ALDH-like"/>
    <property type="match status" value="1"/>
</dbReference>
<reference evidence="3" key="1">
    <citation type="submission" date="2009-01" db="EMBL/GenBank/DDBJ databases">
        <title>Complete sequence of chromosome Cyanothece sp. PCC 7425.</title>
        <authorList>
            <consortium name="US DOE Joint Genome Institute"/>
            <person name="Lucas S."/>
            <person name="Copeland A."/>
            <person name="Lapidus A."/>
            <person name="Glavina del Rio T."/>
            <person name="Dalin E."/>
            <person name="Tice H."/>
            <person name="Bruce D."/>
            <person name="Goodwin L."/>
            <person name="Pitluck S."/>
            <person name="Sims D."/>
            <person name="Meineke L."/>
            <person name="Brettin T."/>
            <person name="Detter J.C."/>
            <person name="Han C."/>
            <person name="Larimer F."/>
            <person name="Land M."/>
            <person name="Hauser L."/>
            <person name="Kyrpides N."/>
            <person name="Ovchinnikova G."/>
            <person name="Liberton M."/>
            <person name="Stoeckel J."/>
            <person name="Banerjee A."/>
            <person name="Singh A."/>
            <person name="Page L."/>
            <person name="Sato H."/>
            <person name="Zhao L."/>
            <person name="Sherman L."/>
            <person name="Pakrasi H."/>
            <person name="Richardson P."/>
        </authorList>
    </citation>
    <scope>NUCLEOTIDE SEQUENCE</scope>
    <source>
        <strain evidence="3">PCC 7425</strain>
    </source>
</reference>
<accession>B8HMI0</accession>
<feature type="domain" description="Aldehyde dehydrogenase" evidence="2">
    <location>
        <begin position="185"/>
        <end position="341"/>
    </location>
</feature>
<evidence type="ECO:0000259" key="2">
    <source>
        <dbReference type="Pfam" id="PF00171"/>
    </source>
</evidence>
<evidence type="ECO:0000256" key="1">
    <source>
        <dbReference type="ARBA" id="ARBA00023002"/>
    </source>
</evidence>
<dbReference type="InterPro" id="IPR015590">
    <property type="entry name" value="Aldehyde_DH_dom"/>
</dbReference>
<dbReference type="OrthoDB" id="136308at2"/>
<protein>
    <recommendedName>
        <fullName evidence="2">Aldehyde dehydrogenase domain-containing protein</fullName>
    </recommendedName>
</protein>
<dbReference type="HOGENOM" id="CLU_487206_0_0_3"/>
<proteinExistence type="predicted"/>
<dbReference type="Gene3D" id="3.40.605.10">
    <property type="entry name" value="Aldehyde Dehydrogenase, Chain A, domain 1"/>
    <property type="match status" value="1"/>
</dbReference>
<dbReference type="STRING" id="395961.Cyan7425_1216"/>